<dbReference type="Gene3D" id="1.20.1270.210">
    <property type="match status" value="1"/>
</dbReference>
<gene>
    <name evidence="1" type="ORF">CINF_1282</name>
</gene>
<evidence type="ECO:0000313" key="2">
    <source>
        <dbReference type="Proteomes" id="UP000509414"/>
    </source>
</evidence>
<dbReference type="EMBL" id="CP049075">
    <property type="protein sequence ID" value="QLI05768.1"/>
    <property type="molecule type" value="Genomic_DNA"/>
</dbReference>
<dbReference type="Proteomes" id="UP000509414">
    <property type="component" value="Chromosome"/>
</dbReference>
<dbReference type="RefSeq" id="WP_179974945.1">
    <property type="nucleotide sequence ID" value="NZ_CP049075.1"/>
</dbReference>
<dbReference type="NCBIfam" id="TIGR01537">
    <property type="entry name" value="portal_HK97"/>
    <property type="match status" value="1"/>
</dbReference>
<dbReference type="AlphaFoldDB" id="A0A7H9CKP4"/>
<name>A0A7H9CKP4_9BACT</name>
<sequence>MINFFKSKQKAPQTHAHIGIFTRNDSELGLSEFLQNKTTPLSANEATKISAVYACVNLLSQTIGTLPFALYEKTPKGAQKASSHELNRLVEIAPNEKMNSVAFLQALVYNTLLYGNGFIEPIRARSGKILELKLIKSKNVYINTDLERYEVSSDKGKTRIYKYNELVNVMFQPSDNGIKGLTPISACQASLKLSNALDANANALFKNGAMPSGALEFPQQLSDEQYLKLSNAMNRDYNGNNAHATMILDAGAKFHPISMSNAEAQFLELKNFQIADIARIFRVPPHLIGDLSRATFNNAEQLKITFADSTIRPLCECIEASFNHRLLSPHEQSKFYFKFNLSGILRGDVKTRFEAYNLGRNMGVYSANDIRKLEDMNEIERGDIYLQPLNMKDVKDDTK</sequence>
<dbReference type="Gene3D" id="3.40.140.120">
    <property type="match status" value="1"/>
</dbReference>
<keyword evidence="2" id="KW-1185">Reference proteome</keyword>
<reference evidence="1 2" key="1">
    <citation type="submission" date="2020-02" db="EMBL/GenBank/DDBJ databases">
        <title>Complete genome sequence of the novel Campylobacter species Candidatus Campylobacter infans.</title>
        <authorList>
            <person name="Duim B."/>
            <person name="Zomer A."/>
            <person name="van der Graaf L."/>
            <person name="Wagenaar J."/>
        </authorList>
    </citation>
    <scope>NUCLEOTIDE SEQUENCE [LARGE SCALE GENOMIC DNA]</scope>
    <source>
        <strain evidence="1 2">19S00001</strain>
    </source>
</reference>
<dbReference type="InterPro" id="IPR006944">
    <property type="entry name" value="Phage/GTA_portal"/>
</dbReference>
<dbReference type="Pfam" id="PF04860">
    <property type="entry name" value="Phage_portal"/>
    <property type="match status" value="1"/>
</dbReference>
<dbReference type="KEGG" id="cinf:CINF_1282"/>
<protein>
    <submittedName>
        <fullName evidence="1">Phage portal protein, HK97 family</fullName>
    </submittedName>
</protein>
<accession>A0A7H9CKP4</accession>
<organism evidence="1 2">
    <name type="scientific">Candidatus Campylobacter infans</name>
    <dbReference type="NCBI Taxonomy" id="2561898"/>
    <lineage>
        <taxon>Bacteria</taxon>
        <taxon>Pseudomonadati</taxon>
        <taxon>Campylobacterota</taxon>
        <taxon>Epsilonproteobacteria</taxon>
        <taxon>Campylobacterales</taxon>
        <taxon>Campylobacteraceae</taxon>
        <taxon>Campylobacter</taxon>
    </lineage>
</organism>
<evidence type="ECO:0000313" key="1">
    <source>
        <dbReference type="EMBL" id="QLI05768.1"/>
    </source>
</evidence>
<proteinExistence type="predicted"/>
<dbReference type="Gene3D" id="3.30.1120.70">
    <property type="match status" value="1"/>
</dbReference>
<dbReference type="InterPro" id="IPR006427">
    <property type="entry name" value="Portal_HK97"/>
</dbReference>